<dbReference type="KEGG" id="dli:dnl_52310"/>
<dbReference type="EMBL" id="CP061799">
    <property type="protein sequence ID" value="QTA82846.1"/>
    <property type="molecule type" value="Genomic_DNA"/>
</dbReference>
<sequence>MFSALLYIIKQSCARILFFRDLRLSRGFKNKKGRCITLPFAKLSFY</sequence>
<organism evidence="1 2">
    <name type="scientific">Desulfonema limicola</name>
    <dbReference type="NCBI Taxonomy" id="45656"/>
    <lineage>
        <taxon>Bacteria</taxon>
        <taxon>Pseudomonadati</taxon>
        <taxon>Thermodesulfobacteriota</taxon>
        <taxon>Desulfobacteria</taxon>
        <taxon>Desulfobacterales</taxon>
        <taxon>Desulfococcaceae</taxon>
        <taxon>Desulfonema</taxon>
    </lineage>
</organism>
<accession>A0A975BCH6</accession>
<gene>
    <name evidence="1" type="ORF">dnl_52310</name>
</gene>
<keyword evidence="2" id="KW-1185">Reference proteome</keyword>
<evidence type="ECO:0000313" key="2">
    <source>
        <dbReference type="Proteomes" id="UP000663720"/>
    </source>
</evidence>
<protein>
    <submittedName>
        <fullName evidence="1">Uncharacterized protein</fullName>
    </submittedName>
</protein>
<dbReference type="Proteomes" id="UP000663720">
    <property type="component" value="Chromosome"/>
</dbReference>
<dbReference type="AlphaFoldDB" id="A0A975BCH6"/>
<name>A0A975BCH6_9BACT</name>
<evidence type="ECO:0000313" key="1">
    <source>
        <dbReference type="EMBL" id="QTA82846.1"/>
    </source>
</evidence>
<reference evidence="1" key="1">
    <citation type="journal article" date="2021" name="Microb. Physiol.">
        <title>Proteogenomic Insights into the Physiology of Marine, Sulfate-Reducing, Filamentous Desulfonema limicola and Desulfonema magnum.</title>
        <authorList>
            <person name="Schnaars V."/>
            <person name="Wohlbrand L."/>
            <person name="Scheve S."/>
            <person name="Hinrichs C."/>
            <person name="Reinhardt R."/>
            <person name="Rabus R."/>
        </authorList>
    </citation>
    <scope>NUCLEOTIDE SEQUENCE</scope>
    <source>
        <strain evidence="1">5ac10</strain>
    </source>
</reference>
<proteinExistence type="predicted"/>